<organism evidence="5 6">
    <name type="scientific">Heracleum sosnowskyi</name>
    <dbReference type="NCBI Taxonomy" id="360622"/>
    <lineage>
        <taxon>Eukaryota</taxon>
        <taxon>Viridiplantae</taxon>
        <taxon>Streptophyta</taxon>
        <taxon>Embryophyta</taxon>
        <taxon>Tracheophyta</taxon>
        <taxon>Spermatophyta</taxon>
        <taxon>Magnoliopsida</taxon>
        <taxon>eudicotyledons</taxon>
        <taxon>Gunneridae</taxon>
        <taxon>Pentapetalae</taxon>
        <taxon>asterids</taxon>
        <taxon>campanulids</taxon>
        <taxon>Apiales</taxon>
        <taxon>Apiaceae</taxon>
        <taxon>Apioideae</taxon>
        <taxon>apioid superclade</taxon>
        <taxon>Tordylieae</taxon>
        <taxon>Tordyliinae</taxon>
        <taxon>Heracleum</taxon>
    </lineage>
</organism>
<dbReference type="InterPro" id="IPR003653">
    <property type="entry name" value="Peptidase_C48_C"/>
</dbReference>
<comment type="similarity">
    <text evidence="1">Belongs to the peptidase C48 family.</text>
</comment>
<keyword evidence="6" id="KW-1185">Reference proteome</keyword>
<dbReference type="GO" id="GO:0006508">
    <property type="term" value="P:proteolysis"/>
    <property type="evidence" value="ECO:0007669"/>
    <property type="project" value="UniProtKB-KW"/>
</dbReference>
<dbReference type="AlphaFoldDB" id="A0AAD8IF72"/>
<keyword evidence="2" id="KW-0645">Protease</keyword>
<dbReference type="Gene3D" id="3.40.395.10">
    <property type="entry name" value="Adenoviral Proteinase, Chain A"/>
    <property type="match status" value="1"/>
</dbReference>
<dbReference type="EMBL" id="JAUIZM010000005">
    <property type="protein sequence ID" value="KAK1384038.1"/>
    <property type="molecule type" value="Genomic_DNA"/>
</dbReference>
<protein>
    <recommendedName>
        <fullName evidence="4">Ubiquitin-like protease family profile domain-containing protein</fullName>
    </recommendedName>
</protein>
<evidence type="ECO:0000256" key="1">
    <source>
        <dbReference type="ARBA" id="ARBA00005234"/>
    </source>
</evidence>
<keyword evidence="3" id="KW-0378">Hydrolase</keyword>
<reference evidence="5" key="1">
    <citation type="submission" date="2023-02" db="EMBL/GenBank/DDBJ databases">
        <title>Genome of toxic invasive species Heracleum sosnowskyi carries increased number of genes despite the absence of recent whole-genome duplications.</title>
        <authorList>
            <person name="Schelkunov M."/>
            <person name="Shtratnikova V."/>
            <person name="Makarenko M."/>
            <person name="Klepikova A."/>
            <person name="Omelchenko D."/>
            <person name="Novikova G."/>
            <person name="Obukhova E."/>
            <person name="Bogdanov V."/>
            <person name="Penin A."/>
            <person name="Logacheva M."/>
        </authorList>
    </citation>
    <scope>NUCLEOTIDE SEQUENCE</scope>
    <source>
        <strain evidence="5">Hsosn_3</strain>
        <tissue evidence="5">Leaf</tissue>
    </source>
</reference>
<evidence type="ECO:0000313" key="6">
    <source>
        <dbReference type="Proteomes" id="UP001237642"/>
    </source>
</evidence>
<proteinExistence type="inferred from homology"/>
<evidence type="ECO:0000256" key="3">
    <source>
        <dbReference type="ARBA" id="ARBA00022801"/>
    </source>
</evidence>
<name>A0AAD8IF72_9APIA</name>
<evidence type="ECO:0000259" key="4">
    <source>
        <dbReference type="PROSITE" id="PS50600"/>
    </source>
</evidence>
<evidence type="ECO:0000256" key="2">
    <source>
        <dbReference type="ARBA" id="ARBA00022670"/>
    </source>
</evidence>
<dbReference type="Proteomes" id="UP001237642">
    <property type="component" value="Unassembled WGS sequence"/>
</dbReference>
<dbReference type="SUPFAM" id="SSF54001">
    <property type="entry name" value="Cysteine proteinases"/>
    <property type="match status" value="1"/>
</dbReference>
<feature type="domain" description="Ubiquitin-like protease family profile" evidence="4">
    <location>
        <begin position="6"/>
        <end position="214"/>
    </location>
</feature>
<evidence type="ECO:0000313" key="5">
    <source>
        <dbReference type="EMBL" id="KAK1384038.1"/>
    </source>
</evidence>
<reference evidence="5" key="2">
    <citation type="submission" date="2023-05" db="EMBL/GenBank/DDBJ databases">
        <authorList>
            <person name="Schelkunov M.I."/>
        </authorList>
    </citation>
    <scope>NUCLEOTIDE SEQUENCE</scope>
    <source>
        <strain evidence="5">Hsosn_3</strain>
        <tissue evidence="5">Leaf</tissue>
    </source>
</reference>
<accession>A0AAD8IF72</accession>
<sequence length="314" mass="37163">MDLIGYLYSTKHVDYFSSFSLGIDDEIIDEACQDINAEHESDLNADNDTITTLKPTIREKSTRLMKLTRYGNSPYIERYPTLNETKSVATPYPLFAEYMDEILKRFKNEKLENVDMVFFPIYAYEHYYLICYNLKNPAYELIDNVERDEDPKVYYGAKPRIPHSHFRKYLQAKGHLNLSKTIRKLKPNYIRMPWQTTKNAKDCGIFLMRHMETYKADTKTWDTRFKEERHGHVPQIIKIRVKYNNVILSSKLNEKREAILKEGHYLYNESAANRVLNLVIQSSQEEQKSAKKNKSEKKKTISFTKYLTMTLEED</sequence>
<dbReference type="InterPro" id="IPR038765">
    <property type="entry name" value="Papain-like_cys_pep_sf"/>
</dbReference>
<dbReference type="PROSITE" id="PS50600">
    <property type="entry name" value="ULP_PROTEASE"/>
    <property type="match status" value="1"/>
</dbReference>
<gene>
    <name evidence="5" type="ORF">POM88_021773</name>
</gene>
<comment type="caution">
    <text evidence="5">The sequence shown here is derived from an EMBL/GenBank/DDBJ whole genome shotgun (WGS) entry which is preliminary data.</text>
</comment>
<dbReference type="GO" id="GO:0008234">
    <property type="term" value="F:cysteine-type peptidase activity"/>
    <property type="evidence" value="ECO:0007669"/>
    <property type="project" value="InterPro"/>
</dbReference>